<evidence type="ECO:0000313" key="2">
    <source>
        <dbReference type="EMBL" id="CAB4906526.1"/>
    </source>
</evidence>
<evidence type="ECO:0000313" key="1">
    <source>
        <dbReference type="EMBL" id="CAB4789599.1"/>
    </source>
</evidence>
<protein>
    <submittedName>
        <fullName evidence="1">Unannotated protein</fullName>
    </submittedName>
</protein>
<proteinExistence type="predicted"/>
<name>A0A6J6WZJ9_9ZZZZ</name>
<accession>A0A6J6WZJ9</accession>
<dbReference type="EMBL" id="CAFAAC010000057">
    <property type="protein sequence ID" value="CAB4789599.1"/>
    <property type="molecule type" value="Genomic_DNA"/>
</dbReference>
<reference evidence="1" key="1">
    <citation type="submission" date="2020-05" db="EMBL/GenBank/DDBJ databases">
        <authorList>
            <person name="Chiriac C."/>
            <person name="Salcher M."/>
            <person name="Ghai R."/>
            <person name="Kavagutti S V."/>
        </authorList>
    </citation>
    <scope>NUCLEOTIDE SEQUENCE</scope>
</reference>
<gene>
    <name evidence="1" type="ORF">UFOPK2967_00837</name>
    <name evidence="2" type="ORF">UFOPK3587_00810</name>
</gene>
<dbReference type="EMBL" id="CAFBMN010000045">
    <property type="protein sequence ID" value="CAB4906526.1"/>
    <property type="molecule type" value="Genomic_DNA"/>
</dbReference>
<organism evidence="1">
    <name type="scientific">freshwater metagenome</name>
    <dbReference type="NCBI Taxonomy" id="449393"/>
    <lineage>
        <taxon>unclassified sequences</taxon>
        <taxon>metagenomes</taxon>
        <taxon>ecological metagenomes</taxon>
    </lineage>
</organism>
<dbReference type="AlphaFoldDB" id="A0A6J6WZJ9"/>
<sequence length="209" mass="24155">MHKIRMLEFQTFEQLITSTQFHQIANQYFLEMNPSSDEFVELIVGTQQSWFIVRNALVLGSVDIFLLTLLQLHFMKLVLITSSVEKIILAEEIKFISKDMQALECTHVHLWKAASRNIRWMALGKKFLMKVAGCLLILIHDSCQIFGSSQQFPWGLVQLMQFIKRALIDTYKTVESKIQAINVSGHFLVTARWMKSKVSVRSVLLHVKV</sequence>